<feature type="transmembrane region" description="Helical" evidence="1">
    <location>
        <begin position="39"/>
        <end position="59"/>
    </location>
</feature>
<name>A0A3S3SHV5_9BACI</name>
<dbReference type="RefSeq" id="WP_127740407.1">
    <property type="nucleotide sequence ID" value="NZ_CAJCKN010000055.1"/>
</dbReference>
<keyword evidence="1" id="KW-0812">Transmembrane</keyword>
<evidence type="ECO:0000256" key="1">
    <source>
        <dbReference type="SAM" id="Phobius"/>
    </source>
</evidence>
<feature type="transmembrane region" description="Helical" evidence="1">
    <location>
        <begin position="64"/>
        <end position="81"/>
    </location>
</feature>
<organism evidence="2 3">
    <name type="scientific">Niallia taxi</name>
    <dbReference type="NCBI Taxonomy" id="2499688"/>
    <lineage>
        <taxon>Bacteria</taxon>
        <taxon>Bacillati</taxon>
        <taxon>Bacillota</taxon>
        <taxon>Bacilli</taxon>
        <taxon>Bacillales</taxon>
        <taxon>Bacillaceae</taxon>
        <taxon>Niallia</taxon>
    </lineage>
</organism>
<dbReference type="EMBL" id="RZTZ01000011">
    <property type="protein sequence ID" value="RVT58816.1"/>
    <property type="molecule type" value="Genomic_DNA"/>
</dbReference>
<protein>
    <submittedName>
        <fullName evidence="2">Uncharacterized protein</fullName>
    </submittedName>
</protein>
<dbReference type="Proteomes" id="UP000288024">
    <property type="component" value="Unassembled WGS sequence"/>
</dbReference>
<proteinExistence type="predicted"/>
<keyword evidence="1" id="KW-0472">Membrane</keyword>
<evidence type="ECO:0000313" key="2">
    <source>
        <dbReference type="EMBL" id="RVT58816.1"/>
    </source>
</evidence>
<dbReference type="NCBIfam" id="NF041644">
    <property type="entry name" value="CBO0543_fam"/>
    <property type="match status" value="1"/>
</dbReference>
<evidence type="ECO:0000313" key="3">
    <source>
        <dbReference type="Proteomes" id="UP000288024"/>
    </source>
</evidence>
<reference evidence="2 3" key="1">
    <citation type="submission" date="2019-01" db="EMBL/GenBank/DDBJ databases">
        <title>Bacillus sp. M5HDSG1-1, whole genome shotgun sequence.</title>
        <authorList>
            <person name="Tuo L."/>
        </authorList>
    </citation>
    <scope>NUCLEOTIDE SEQUENCE [LARGE SCALE GENOMIC DNA]</scope>
    <source>
        <strain evidence="2 3">M5HDSG1-1</strain>
    </source>
</reference>
<accession>A0A3S3SHV5</accession>
<gene>
    <name evidence="2" type="ORF">EM808_20870</name>
</gene>
<keyword evidence="3" id="KW-1185">Reference proteome</keyword>
<feature type="transmembrane region" description="Helical" evidence="1">
    <location>
        <begin position="135"/>
        <end position="157"/>
    </location>
</feature>
<dbReference type="AlphaFoldDB" id="A0A3S3SHV5"/>
<feature type="transmembrane region" description="Helical" evidence="1">
    <location>
        <begin position="163"/>
        <end position="185"/>
    </location>
</feature>
<feature type="transmembrane region" description="Helical" evidence="1">
    <location>
        <begin position="101"/>
        <end position="123"/>
    </location>
</feature>
<comment type="caution">
    <text evidence="2">The sequence shown here is derived from an EMBL/GenBank/DDBJ whole genome shotgun (WGS) entry which is preliminary data.</text>
</comment>
<sequence>MSVISTEQARKYEEIKEAQEAVFDLWNEYWLEYSAFNTWQFWFNVLMIILPLIILCLFIDRKRLFLLLFFGFNIHVWTAYIDSMATRANYMGYPYKAIPTLPIHFGMDSSLVPVLFIFMYQYTLKKKANFYLHSLLLIALISFLLKPFFVEIHLFYLSKGTNYFYIFLGYVLITIVSKGIVEFFLRLQSKSELPNTKT</sequence>
<dbReference type="InterPro" id="IPR048147">
    <property type="entry name" value="CBO0543-like"/>
</dbReference>
<keyword evidence="1" id="KW-1133">Transmembrane helix</keyword>